<dbReference type="InterPro" id="IPR043128">
    <property type="entry name" value="Rev_trsase/Diguanyl_cyclase"/>
</dbReference>
<dbReference type="Pfam" id="PF13976">
    <property type="entry name" value="gag_pre-integrs"/>
    <property type="match status" value="1"/>
</dbReference>
<dbReference type="Pfam" id="PF07727">
    <property type="entry name" value="RVT_2"/>
    <property type="match status" value="1"/>
</dbReference>
<keyword evidence="4" id="KW-0540">Nuclease</keyword>
<comment type="function">
    <text evidence="1">The aspartyl protease (PR) mediates the proteolytic cleavages of the Gag and Gag-Pol polyproteins after assembly of the VLP.</text>
</comment>
<evidence type="ECO:0000256" key="16">
    <source>
        <dbReference type="ARBA" id="ARBA00023172"/>
    </source>
</evidence>
<evidence type="ECO:0000256" key="2">
    <source>
        <dbReference type="ARBA" id="ARBA00022612"/>
    </source>
</evidence>
<evidence type="ECO:0000256" key="13">
    <source>
        <dbReference type="ARBA" id="ARBA00022918"/>
    </source>
</evidence>
<dbReference type="Pfam" id="PF25597">
    <property type="entry name" value="SH3_retrovirus"/>
    <property type="match status" value="1"/>
</dbReference>
<dbReference type="InterPro" id="IPR012337">
    <property type="entry name" value="RNaseH-like_sf"/>
</dbReference>
<dbReference type="Gene3D" id="3.30.70.270">
    <property type="match status" value="1"/>
</dbReference>
<feature type="compositionally biased region" description="Polar residues" evidence="19">
    <location>
        <begin position="738"/>
        <end position="755"/>
    </location>
</feature>
<evidence type="ECO:0000256" key="3">
    <source>
        <dbReference type="ARBA" id="ARBA00022670"/>
    </source>
</evidence>
<dbReference type="Gene3D" id="3.30.420.10">
    <property type="entry name" value="Ribonuclease H-like superfamily/Ribonuclease H"/>
    <property type="match status" value="1"/>
</dbReference>
<keyword evidence="17" id="KW-0511">Multifunctional enzyme</keyword>
<dbReference type="Pfam" id="PF00665">
    <property type="entry name" value="rve"/>
    <property type="match status" value="1"/>
</dbReference>
<dbReference type="GO" id="GO:0003964">
    <property type="term" value="F:RNA-directed DNA polymerase activity"/>
    <property type="evidence" value="ECO:0007669"/>
    <property type="project" value="UniProtKB-KW"/>
</dbReference>
<gene>
    <name evidence="22" type="primary">POLX_0</name>
    <name evidence="22" type="ORF">c0_g1_i2</name>
</gene>
<keyword evidence="14" id="KW-0239">DNA-directed DNA polymerase</keyword>
<dbReference type="CDD" id="cd09272">
    <property type="entry name" value="RNase_HI_RT_Ty1"/>
    <property type="match status" value="1"/>
</dbReference>
<evidence type="ECO:0000256" key="6">
    <source>
        <dbReference type="ARBA" id="ARBA00022741"/>
    </source>
</evidence>
<keyword evidence="13" id="KW-0695">RNA-directed DNA polymerase</keyword>
<dbReference type="InterPro" id="IPR025724">
    <property type="entry name" value="GAG-pre-integrase_dom"/>
</dbReference>
<feature type="domain" description="Integrase catalytic" evidence="21">
    <location>
        <begin position="470"/>
        <end position="637"/>
    </location>
</feature>
<feature type="compositionally biased region" description="Acidic residues" evidence="19">
    <location>
        <begin position="760"/>
        <end position="769"/>
    </location>
</feature>
<dbReference type="InterPro" id="IPR039537">
    <property type="entry name" value="Retrotran_Ty1/copia-like"/>
</dbReference>
<keyword evidence="14" id="KW-0548">Nucleotidyltransferase</keyword>
<dbReference type="OrthoDB" id="437005at2759"/>
<dbReference type="PANTHER" id="PTHR42648:SF11">
    <property type="entry name" value="TRANSPOSON TY4-P GAG-POL POLYPROTEIN"/>
    <property type="match status" value="1"/>
</dbReference>
<evidence type="ECO:0000259" key="20">
    <source>
        <dbReference type="PROSITE" id="PS50158"/>
    </source>
</evidence>
<dbReference type="SUPFAM" id="SSF56672">
    <property type="entry name" value="DNA/RNA polymerases"/>
    <property type="match status" value="1"/>
</dbReference>
<keyword evidence="18" id="KW-0863">Zinc-finger</keyword>
<keyword evidence="12" id="KW-0229">DNA integration</keyword>
<dbReference type="GO" id="GO:0004519">
    <property type="term" value="F:endonuclease activity"/>
    <property type="evidence" value="ECO:0007669"/>
    <property type="project" value="UniProtKB-KW"/>
</dbReference>
<dbReference type="GO" id="GO:0003676">
    <property type="term" value="F:nucleic acid binding"/>
    <property type="evidence" value="ECO:0007669"/>
    <property type="project" value="InterPro"/>
</dbReference>
<dbReference type="SUPFAM" id="SSF57756">
    <property type="entry name" value="Retrovirus zinc finger-like domains"/>
    <property type="match status" value="1"/>
</dbReference>
<evidence type="ECO:0000256" key="5">
    <source>
        <dbReference type="ARBA" id="ARBA00022723"/>
    </source>
</evidence>
<feature type="compositionally biased region" description="Polar residues" evidence="19">
    <location>
        <begin position="772"/>
        <end position="783"/>
    </location>
</feature>
<dbReference type="EMBL" id="GDHF01006360">
    <property type="protein sequence ID" value="JAI45954.1"/>
    <property type="molecule type" value="Transcribed_RNA"/>
</dbReference>
<evidence type="ECO:0000256" key="17">
    <source>
        <dbReference type="ARBA" id="ARBA00023268"/>
    </source>
</evidence>
<evidence type="ECO:0000256" key="7">
    <source>
        <dbReference type="ARBA" id="ARBA00022750"/>
    </source>
</evidence>
<accession>A0A0K8W4G0</accession>
<dbReference type="PROSITE" id="PS50994">
    <property type="entry name" value="INTEGRASE"/>
    <property type="match status" value="1"/>
</dbReference>
<dbReference type="Pfam" id="PF14223">
    <property type="entry name" value="Retrotran_gag_2"/>
    <property type="match status" value="1"/>
</dbReference>
<reference evidence="22" key="1">
    <citation type="submission" date="2015-06" db="EMBL/GenBank/DDBJ databases">
        <authorList>
            <person name="Hoefler B.C."/>
            <person name="Straight P.D."/>
        </authorList>
    </citation>
    <scope>NUCLEOTIDE SEQUENCE</scope>
</reference>
<dbReference type="GO" id="GO:0042575">
    <property type="term" value="C:DNA polymerase complex"/>
    <property type="evidence" value="ECO:0007669"/>
    <property type="project" value="UniProtKB-ARBA"/>
</dbReference>
<evidence type="ECO:0000256" key="9">
    <source>
        <dbReference type="ARBA" id="ARBA00022801"/>
    </source>
</evidence>
<organism evidence="22">
    <name type="scientific">Bactrocera latifrons</name>
    <name type="common">Malaysian fruit fly</name>
    <name type="synonym">Chaetodacus latifrons</name>
    <dbReference type="NCBI Taxonomy" id="174628"/>
    <lineage>
        <taxon>Eukaryota</taxon>
        <taxon>Metazoa</taxon>
        <taxon>Ecdysozoa</taxon>
        <taxon>Arthropoda</taxon>
        <taxon>Hexapoda</taxon>
        <taxon>Insecta</taxon>
        <taxon>Pterygota</taxon>
        <taxon>Neoptera</taxon>
        <taxon>Endopterygota</taxon>
        <taxon>Diptera</taxon>
        <taxon>Brachycera</taxon>
        <taxon>Muscomorpha</taxon>
        <taxon>Tephritoidea</taxon>
        <taxon>Tephritidae</taxon>
        <taxon>Bactrocera</taxon>
        <taxon>Bactrocera</taxon>
    </lineage>
</organism>
<dbReference type="GO" id="GO:0015074">
    <property type="term" value="P:DNA integration"/>
    <property type="evidence" value="ECO:0007669"/>
    <property type="project" value="UniProtKB-KW"/>
</dbReference>
<dbReference type="GO" id="GO:0006310">
    <property type="term" value="P:DNA recombination"/>
    <property type="evidence" value="ECO:0007669"/>
    <property type="project" value="UniProtKB-KW"/>
</dbReference>
<keyword evidence="6" id="KW-0547">Nucleotide-binding</keyword>
<keyword evidence="9" id="KW-0378">Hydrolase</keyword>
<sequence>MNVSHQIEKLGDDNYDVWCMTMRSVLIAADLWQVIINTKPETATEAESAKWDTTEQKALACLILNVKPNQLLHIKACTTAADAWKKLRDVHLPTGPVRKVQLYQKLLRLKMQPGEDASKYVQTFVETIDKLAELDIKINDELKAIMLLCSLPNSWENFVVAIETRDNLPSFEGVKLKLLEEAARKAETSECDSSNASVYAHTYVQRDAQYNKYQKTNSSHNESVKKNIKKNDQKQQFKGKCFYCDKIGHRASECRKKATAQENKCKTEYSNCLLHVSAAEQRKNTWCIDSGATTHMCCNKNMFVSFSETKASVKLAADKYVESFGIGTVVLKVNRGNVEMRDVLYVPSLQMNFLSVSKSTQYKNSIIFSEKEVQIKNKNNKVVLRAKQEGNLYLYETLAKNSEVHMLRDTSNAKKWHNRFGHLNFQSLKLLNDKKLVEGMDIECVYTDMNCDTCNQAKLCALPFSKNAKRMTKSVLELVHSDVCGPMNVKSIAGNRYFVTFIDDYTRKIFVYFMRAKNEVFQKFKLFKSYVELQTGNKIKCLRSDNGTEYMNNEFNNFLNECGIKRQNTVPYTPQQNGVAERVNRTIVEMAKSLLIHAKLEEFLWAEAVQTAAYLRNRCPTRALNGCTPFEVWKDRKASVKHLRVFGSRAFAIDKNRTGKFKAKAKEYIFVGYSISAKAYRLYDRNKRTVIERRDVKFVEGEFDTVTSEKCNLSERNDDFETNIIRLESHTSSEEDATSNQVESESTSENCNNKPQYECGDSDEEEEEFVSASDNDQQETQQRGPGRPKIIRTGQPGRPKKAYNVLNNLNSFDDVETPQTVAEALQSQYATNWQASMQSEYNALIANNTWELVDLPTGAKSIGSKWVFRVKRNRDGEIEKFKSRLVAKGCGQQLGINYSETFSPVIRYETIRMLFAIAAEKQLYMHQADISNAYLNSKLDEVVYMQQPQNFVSAKHPNKVLKLNKAIYGLKQSGRVWNQTLDEVLQNIGFKQSKHEACLYFKQTQHQNSYIAVYVDDLLIISPSENEIRAIKKKIASKFEMHDGGPASYFLGLEIQRDGDRGAVSLCQKTYIKNLLDEYGMKDCRVAVTPLDPGFHIGCKDDSCVKVTINKYQSLIGSLMYLAILSRPDILHAVGKLSQRNTNPHAEHEAAAKHVLRYLSSTVHLRIVYRKVGEPVQGFADADWANDQLDRKSYSGYAFLLGGSIFSWSSAKQSVVALSSTEAEYVALTAAAKEAIYLRNLLTEIGWTKQEPMIICGDNLSSQHISKNPVHHKRTKHIDIKFHFIREKIASNEIVLKYVSTDKNIADIFTKNLCKQKHCYFTKLLGLN</sequence>
<dbReference type="GO" id="GO:0004190">
    <property type="term" value="F:aspartic-type endopeptidase activity"/>
    <property type="evidence" value="ECO:0007669"/>
    <property type="project" value="UniProtKB-KW"/>
</dbReference>
<evidence type="ECO:0000256" key="14">
    <source>
        <dbReference type="ARBA" id="ARBA00022932"/>
    </source>
</evidence>
<keyword evidence="3" id="KW-0645">Protease</keyword>
<dbReference type="PROSITE" id="PS50158">
    <property type="entry name" value="ZF_CCHC"/>
    <property type="match status" value="1"/>
</dbReference>
<name>A0A0K8W4G0_BACLA</name>
<dbReference type="InterPro" id="IPR036875">
    <property type="entry name" value="Znf_CCHC_sf"/>
</dbReference>
<dbReference type="Pfam" id="PF22936">
    <property type="entry name" value="Pol_BBD"/>
    <property type="match status" value="1"/>
</dbReference>
<evidence type="ECO:0000256" key="19">
    <source>
        <dbReference type="SAM" id="MobiDB-lite"/>
    </source>
</evidence>
<keyword evidence="5" id="KW-0479">Metal-binding</keyword>
<dbReference type="PANTHER" id="PTHR42648">
    <property type="entry name" value="TRANSPOSASE, PUTATIVE-RELATED"/>
    <property type="match status" value="1"/>
</dbReference>
<feature type="domain" description="CCHC-type" evidence="20">
    <location>
        <begin position="240"/>
        <end position="256"/>
    </location>
</feature>
<dbReference type="SUPFAM" id="SSF53098">
    <property type="entry name" value="Ribonuclease H-like"/>
    <property type="match status" value="1"/>
</dbReference>
<evidence type="ECO:0000256" key="8">
    <source>
        <dbReference type="ARBA" id="ARBA00022759"/>
    </source>
</evidence>
<keyword evidence="10" id="KW-0067">ATP-binding</keyword>
<dbReference type="GO" id="GO:0003887">
    <property type="term" value="F:DNA-directed DNA polymerase activity"/>
    <property type="evidence" value="ECO:0007669"/>
    <property type="project" value="UniProtKB-KW"/>
</dbReference>
<dbReference type="InterPro" id="IPR043502">
    <property type="entry name" value="DNA/RNA_pol_sf"/>
</dbReference>
<keyword evidence="7" id="KW-0064">Aspartyl protease</keyword>
<keyword evidence="15" id="KW-0917">Virion maturation</keyword>
<feature type="region of interest" description="Disordered" evidence="19">
    <location>
        <begin position="728"/>
        <end position="799"/>
    </location>
</feature>
<dbReference type="InterPro" id="IPR001584">
    <property type="entry name" value="Integrase_cat-core"/>
</dbReference>
<dbReference type="GO" id="GO:0005524">
    <property type="term" value="F:ATP binding"/>
    <property type="evidence" value="ECO:0007669"/>
    <property type="project" value="UniProtKB-KW"/>
</dbReference>
<dbReference type="InterPro" id="IPR013103">
    <property type="entry name" value="RVT_2"/>
</dbReference>
<proteinExistence type="predicted"/>
<keyword evidence="16" id="KW-0233">DNA recombination</keyword>
<evidence type="ECO:0000256" key="15">
    <source>
        <dbReference type="ARBA" id="ARBA00023113"/>
    </source>
</evidence>
<dbReference type="InterPro" id="IPR036397">
    <property type="entry name" value="RNaseH_sf"/>
</dbReference>
<keyword evidence="11" id="KW-0460">Magnesium</keyword>
<dbReference type="SMART" id="SM00343">
    <property type="entry name" value="ZnF_C2HC"/>
    <property type="match status" value="1"/>
</dbReference>
<dbReference type="GO" id="GO:0008270">
    <property type="term" value="F:zinc ion binding"/>
    <property type="evidence" value="ECO:0007669"/>
    <property type="project" value="UniProtKB-KW"/>
</dbReference>
<dbReference type="InterPro" id="IPR001878">
    <property type="entry name" value="Znf_CCHC"/>
</dbReference>
<keyword evidence="8" id="KW-0255">Endonuclease</keyword>
<evidence type="ECO:0000256" key="4">
    <source>
        <dbReference type="ARBA" id="ARBA00022722"/>
    </source>
</evidence>
<evidence type="ECO:0000256" key="10">
    <source>
        <dbReference type="ARBA" id="ARBA00022840"/>
    </source>
</evidence>
<keyword evidence="2" id="KW-1188">Viral release from host cell</keyword>
<protein>
    <submittedName>
        <fullName evidence="22">Retrovirus-related Pol polyprotein from transposon TNT 1-94</fullName>
    </submittedName>
</protein>
<dbReference type="InterPro" id="IPR057670">
    <property type="entry name" value="SH3_retrovirus"/>
</dbReference>
<dbReference type="InterPro" id="IPR054722">
    <property type="entry name" value="PolX-like_BBD"/>
</dbReference>
<evidence type="ECO:0000256" key="1">
    <source>
        <dbReference type="ARBA" id="ARBA00002180"/>
    </source>
</evidence>
<keyword evidence="18" id="KW-0862">Zinc</keyword>
<evidence type="ECO:0000313" key="22">
    <source>
        <dbReference type="EMBL" id="JAI45954.1"/>
    </source>
</evidence>
<evidence type="ECO:0000256" key="18">
    <source>
        <dbReference type="PROSITE-ProRule" id="PRU00047"/>
    </source>
</evidence>
<evidence type="ECO:0000259" key="21">
    <source>
        <dbReference type="PROSITE" id="PS50994"/>
    </source>
</evidence>
<evidence type="ECO:0000256" key="12">
    <source>
        <dbReference type="ARBA" id="ARBA00022908"/>
    </source>
</evidence>
<dbReference type="GO" id="GO:0006508">
    <property type="term" value="P:proteolysis"/>
    <property type="evidence" value="ECO:0007669"/>
    <property type="project" value="UniProtKB-KW"/>
</dbReference>
<keyword evidence="14" id="KW-0808">Transferase</keyword>
<evidence type="ECO:0000256" key="11">
    <source>
        <dbReference type="ARBA" id="ARBA00022842"/>
    </source>
</evidence>